<sequence length="153" mass="17635">MNITNIKSTYGYVGFLPFATFSLIPWIIGGEVSKTLIYFQLGYGAIIITFLGGFAWGWRDDQKNQKLNLSIGIGFSLLGCLILLLTYLKLILISLFLSIISFYLFFVFERSTEDFNKKDIDYQKFRKILTLLVCISFLISIGYWINPYSNPYL</sequence>
<evidence type="ECO:0000256" key="1">
    <source>
        <dbReference type="SAM" id="Phobius"/>
    </source>
</evidence>
<feature type="transmembrane region" description="Helical" evidence="1">
    <location>
        <begin position="35"/>
        <end position="55"/>
    </location>
</feature>
<evidence type="ECO:0000313" key="3">
    <source>
        <dbReference type="Proteomes" id="UP000318710"/>
    </source>
</evidence>
<feature type="transmembrane region" description="Helical" evidence="1">
    <location>
        <begin position="128"/>
        <end position="145"/>
    </location>
</feature>
<evidence type="ECO:0000313" key="2">
    <source>
        <dbReference type="EMBL" id="RZO28600.1"/>
    </source>
</evidence>
<proteinExistence type="predicted"/>
<dbReference type="Pfam" id="PF11911">
    <property type="entry name" value="DUF3429"/>
    <property type="match status" value="1"/>
</dbReference>
<dbReference type="Proteomes" id="UP000318710">
    <property type="component" value="Unassembled WGS sequence"/>
</dbReference>
<feature type="transmembrane region" description="Helical" evidence="1">
    <location>
        <begin position="12"/>
        <end position="29"/>
    </location>
</feature>
<organism evidence="2 3">
    <name type="scientific">SAR86 cluster bacterium</name>
    <dbReference type="NCBI Taxonomy" id="2030880"/>
    <lineage>
        <taxon>Bacteria</taxon>
        <taxon>Pseudomonadati</taxon>
        <taxon>Pseudomonadota</taxon>
        <taxon>Gammaproteobacteria</taxon>
        <taxon>SAR86 cluster</taxon>
    </lineage>
</organism>
<accession>A0A520N534</accession>
<keyword evidence="1" id="KW-1133">Transmembrane helix</keyword>
<reference evidence="2 3" key="1">
    <citation type="submission" date="2019-02" db="EMBL/GenBank/DDBJ databases">
        <title>Prokaryotic population dynamics and viral predation in marine succession experiment using metagenomics: the confinement effect.</title>
        <authorList>
            <person name="Haro-Moreno J.M."/>
            <person name="Rodriguez-Valera F."/>
            <person name="Lopez-Perez M."/>
        </authorList>
    </citation>
    <scope>NUCLEOTIDE SEQUENCE [LARGE SCALE GENOMIC DNA]</scope>
    <source>
        <strain evidence="2">MED-G160</strain>
    </source>
</reference>
<keyword evidence="1" id="KW-0472">Membrane</keyword>
<feature type="transmembrane region" description="Helical" evidence="1">
    <location>
        <begin position="67"/>
        <end position="85"/>
    </location>
</feature>
<name>A0A520N534_9GAMM</name>
<keyword evidence="1" id="KW-0812">Transmembrane</keyword>
<gene>
    <name evidence="2" type="ORF">EVA93_00340</name>
</gene>
<feature type="transmembrane region" description="Helical" evidence="1">
    <location>
        <begin position="91"/>
        <end position="108"/>
    </location>
</feature>
<dbReference type="AlphaFoldDB" id="A0A520N534"/>
<dbReference type="EMBL" id="SHBF01000001">
    <property type="protein sequence ID" value="RZO28600.1"/>
    <property type="molecule type" value="Genomic_DNA"/>
</dbReference>
<dbReference type="InterPro" id="IPR021836">
    <property type="entry name" value="DUF3429"/>
</dbReference>
<protein>
    <submittedName>
        <fullName evidence="2">DUF3429 family protein</fullName>
    </submittedName>
</protein>
<comment type="caution">
    <text evidence="2">The sequence shown here is derived from an EMBL/GenBank/DDBJ whole genome shotgun (WGS) entry which is preliminary data.</text>
</comment>